<keyword evidence="2" id="KW-1185">Reference proteome</keyword>
<dbReference type="Proteomes" id="UP000031523">
    <property type="component" value="Chromosome"/>
</dbReference>
<dbReference type="EMBL" id="CP010519">
    <property type="protein sequence ID" value="AJE80628.1"/>
    <property type="molecule type" value="Genomic_DNA"/>
</dbReference>
<sequence>MCGGPLAQHLGERREPCQRLPPRCRDRRIGDAGVLPPRPLACCGR</sequence>
<gene>
    <name evidence="1" type="ORF">SLNWT_0252</name>
</gene>
<organism evidence="1 2">
    <name type="scientific">Streptomyces albus (strain ATCC 21838 / DSM 41398 / FERM P-419 / JCM 4703 / NBRC 107858)</name>
    <dbReference type="NCBI Taxonomy" id="1081613"/>
    <lineage>
        <taxon>Bacteria</taxon>
        <taxon>Bacillati</taxon>
        <taxon>Actinomycetota</taxon>
        <taxon>Actinomycetes</taxon>
        <taxon>Kitasatosporales</taxon>
        <taxon>Streptomycetaceae</taxon>
        <taxon>Streptomyces</taxon>
    </lineage>
</organism>
<dbReference type="AlphaFoldDB" id="A0A0B5EF48"/>
<proteinExistence type="predicted"/>
<protein>
    <submittedName>
        <fullName evidence="1">Uncharacterized protein</fullName>
    </submittedName>
</protein>
<reference evidence="1 2" key="1">
    <citation type="submission" date="2015-01" db="EMBL/GenBank/DDBJ databases">
        <title>Enhanced salinomycin production by adjusting the supply of polyketide extender units in Streptomyce albus DSM 41398.</title>
        <authorList>
            <person name="Lu C."/>
        </authorList>
    </citation>
    <scope>NUCLEOTIDE SEQUENCE [LARGE SCALE GENOMIC DNA]</scope>
    <source>
        <strain evidence="2">ATCC 21838 / DSM 41398 / FERM P-419 / JCM 4703 / NBRC 107858</strain>
    </source>
</reference>
<dbReference type="KEGG" id="sals:SLNWT_0252"/>
<name>A0A0B5EF48_STRA4</name>
<evidence type="ECO:0000313" key="2">
    <source>
        <dbReference type="Proteomes" id="UP000031523"/>
    </source>
</evidence>
<accession>A0A0B5EF48</accession>
<evidence type="ECO:0000313" key="1">
    <source>
        <dbReference type="EMBL" id="AJE80628.1"/>
    </source>
</evidence>